<gene>
    <name evidence="2" type="ORF">GCM10009533_39360</name>
</gene>
<dbReference type="Proteomes" id="UP001500729">
    <property type="component" value="Unassembled WGS sequence"/>
</dbReference>
<dbReference type="InterPro" id="IPR045851">
    <property type="entry name" value="AMP-bd_C_sf"/>
</dbReference>
<evidence type="ECO:0000313" key="3">
    <source>
        <dbReference type="Proteomes" id="UP001500729"/>
    </source>
</evidence>
<dbReference type="SUPFAM" id="SSF56801">
    <property type="entry name" value="Acetyl-CoA synthetase-like"/>
    <property type="match status" value="1"/>
</dbReference>
<keyword evidence="3" id="KW-1185">Reference proteome</keyword>
<dbReference type="EMBL" id="BAAAGS010000026">
    <property type="protein sequence ID" value="GAA0536273.1"/>
    <property type="molecule type" value="Genomic_DNA"/>
</dbReference>
<organism evidence="2 3">
    <name type="scientific">Saccharopolyspora erythraea</name>
    <name type="common">Streptomyces erythraeus</name>
    <dbReference type="NCBI Taxonomy" id="1836"/>
    <lineage>
        <taxon>Bacteria</taxon>
        <taxon>Bacillati</taxon>
        <taxon>Actinomycetota</taxon>
        <taxon>Actinomycetes</taxon>
        <taxon>Pseudonocardiales</taxon>
        <taxon>Pseudonocardiaceae</taxon>
        <taxon>Saccharopolyspora</taxon>
    </lineage>
</organism>
<proteinExistence type="predicted"/>
<evidence type="ECO:0000259" key="1">
    <source>
        <dbReference type="Pfam" id="PF13649"/>
    </source>
</evidence>
<sequence length="475" mass="51381">MLRGHEGVRDVFVLPNTMFPQTGAGLVAYVVPEVAPDDHRRAVRHGYTAIADKITADSRGRESGTDCDERNSHLVAKSVLELACGSGRERLARAIGAEHYFGLDLSFVALSDVGAAARRGGLGHVELTLGDTIDAELFEGDDFELVVCDSPVHRFPDAEYLRRALTAALAATGPGGRVHFGGIRDLPLVRAMHAASVVSGAPDDVAGSILEERWRRQLSEQDELLVDARWFRDFPGAAHVEVRPRPADSRESAAPFSFDVVAWRDGTRRTVEVPTWLHWSVDARDRAAAMLADRVEALGLRRVPRAGVAGAVKIARVLESRTGTPAGELRMLAAEVDAAAVRPEHLAALGARYGYDCRFSRAGGWPDGELDVAFVRRSDDQAPGSAPLPRFPFGELGDRAPANDPVHHSLLAEARAWLVPELRRHAAKALPAHQRPLVHHVVAELPRTEHGAVDLAMLPAPDETPGLGLLDRTAI</sequence>
<dbReference type="Pfam" id="PF13649">
    <property type="entry name" value="Methyltransf_25"/>
    <property type="match status" value="1"/>
</dbReference>
<reference evidence="2 3" key="1">
    <citation type="journal article" date="2019" name="Int. J. Syst. Evol. Microbiol.">
        <title>The Global Catalogue of Microorganisms (GCM) 10K type strain sequencing project: providing services to taxonomists for standard genome sequencing and annotation.</title>
        <authorList>
            <consortium name="The Broad Institute Genomics Platform"/>
            <consortium name="The Broad Institute Genome Sequencing Center for Infectious Disease"/>
            <person name="Wu L."/>
            <person name="Ma J."/>
        </authorList>
    </citation>
    <scope>NUCLEOTIDE SEQUENCE [LARGE SCALE GENOMIC DNA]</scope>
    <source>
        <strain evidence="2 3">JCM 10303</strain>
    </source>
</reference>
<dbReference type="SUPFAM" id="SSF53335">
    <property type="entry name" value="S-adenosyl-L-methionine-dependent methyltransferases"/>
    <property type="match status" value="1"/>
</dbReference>
<accession>A0ABN1D895</accession>
<name>A0ABN1D895_SACER</name>
<dbReference type="CDD" id="cd02440">
    <property type="entry name" value="AdoMet_MTases"/>
    <property type="match status" value="1"/>
</dbReference>
<protein>
    <recommendedName>
        <fullName evidence="1">Methyltransferase domain-containing protein</fullName>
    </recommendedName>
</protein>
<dbReference type="InterPro" id="IPR029063">
    <property type="entry name" value="SAM-dependent_MTases_sf"/>
</dbReference>
<feature type="domain" description="Methyltransferase" evidence="1">
    <location>
        <begin position="79"/>
        <end position="176"/>
    </location>
</feature>
<dbReference type="Gene3D" id="3.30.300.30">
    <property type="match status" value="1"/>
</dbReference>
<comment type="caution">
    <text evidence="2">The sequence shown here is derived from an EMBL/GenBank/DDBJ whole genome shotgun (WGS) entry which is preliminary data.</text>
</comment>
<dbReference type="Gene3D" id="3.40.50.150">
    <property type="entry name" value="Vaccinia Virus protein VP39"/>
    <property type="match status" value="1"/>
</dbReference>
<dbReference type="RefSeq" id="WP_009947027.1">
    <property type="nucleotide sequence ID" value="NZ_CP069353.1"/>
</dbReference>
<dbReference type="InterPro" id="IPR041698">
    <property type="entry name" value="Methyltransf_25"/>
</dbReference>
<evidence type="ECO:0000313" key="2">
    <source>
        <dbReference type="EMBL" id="GAA0536273.1"/>
    </source>
</evidence>